<proteinExistence type="predicted"/>
<feature type="compositionally biased region" description="Basic and acidic residues" evidence="1">
    <location>
        <begin position="11"/>
        <end position="20"/>
    </location>
</feature>
<gene>
    <name evidence="2" type="ORF">SDC9_96628</name>
</gene>
<feature type="region of interest" description="Disordered" evidence="1">
    <location>
        <begin position="1"/>
        <end position="20"/>
    </location>
</feature>
<organism evidence="2">
    <name type="scientific">bioreactor metagenome</name>
    <dbReference type="NCBI Taxonomy" id="1076179"/>
    <lineage>
        <taxon>unclassified sequences</taxon>
        <taxon>metagenomes</taxon>
        <taxon>ecological metagenomes</taxon>
    </lineage>
</organism>
<dbReference type="EMBL" id="VSSQ01012718">
    <property type="protein sequence ID" value="MPM49894.1"/>
    <property type="molecule type" value="Genomic_DNA"/>
</dbReference>
<name>A0A645AJR0_9ZZZZ</name>
<sequence>MRHGLPNLLSREGENGGQHEGDGLENFVHCALRRTAQVTLRILAVKPILNDVKVEVRHVDDAEVVNGVENEIIGVVLIGFVDGLNDLVQTNEGPFVKLLHILIGHHVGRRVEIVEVAENIPGRVADFAVNLGELLQDFRRDAHVVRVVGRGDPEAQNVGAVLSNDLFRRSAVSKRLAHLLALAVDHHAAGQNLPVGGGTAGGNRGQQGGLEPAAVLVVALEVHVGRPALVSPCFEHGSVAGAGVEPDIHDVGLLRKLGATAGAGITLRQDFVRRLRVPGVAALFFKESRNRIHRDIVNDGLAALLAVEHRDGDTPEALPGNAPIAAVPHHGGDALLAPGRIPLNGLNGLKRRLLEPVDRTEPLFGDAEQNGVLAAPAVGILVDDLVLVEERAGCRHVL</sequence>
<evidence type="ECO:0000256" key="1">
    <source>
        <dbReference type="SAM" id="MobiDB-lite"/>
    </source>
</evidence>
<evidence type="ECO:0000313" key="2">
    <source>
        <dbReference type="EMBL" id="MPM49894.1"/>
    </source>
</evidence>
<comment type="caution">
    <text evidence="2">The sequence shown here is derived from an EMBL/GenBank/DDBJ whole genome shotgun (WGS) entry which is preliminary data.</text>
</comment>
<reference evidence="2" key="1">
    <citation type="submission" date="2019-08" db="EMBL/GenBank/DDBJ databases">
        <authorList>
            <person name="Kucharzyk K."/>
            <person name="Murdoch R.W."/>
            <person name="Higgins S."/>
            <person name="Loffler F."/>
        </authorList>
    </citation>
    <scope>NUCLEOTIDE SEQUENCE</scope>
</reference>
<protein>
    <submittedName>
        <fullName evidence="2">Uncharacterized protein</fullName>
    </submittedName>
</protein>
<accession>A0A645AJR0</accession>
<dbReference type="AlphaFoldDB" id="A0A645AJR0"/>